<keyword evidence="1" id="KW-0812">Transmembrane</keyword>
<evidence type="ECO:0000313" key="3">
    <source>
        <dbReference type="Proteomes" id="UP001201701"/>
    </source>
</evidence>
<evidence type="ECO:0000256" key="1">
    <source>
        <dbReference type="SAM" id="Phobius"/>
    </source>
</evidence>
<name>A0ABS9QEQ0_9HYPH</name>
<feature type="transmembrane region" description="Helical" evidence="1">
    <location>
        <begin position="93"/>
        <end position="113"/>
    </location>
</feature>
<keyword evidence="1" id="KW-0472">Membrane</keyword>
<reference evidence="2 3" key="1">
    <citation type="submission" date="2022-02" db="EMBL/GenBank/DDBJ databases">
        <title>Draft genome sequence of Mezorhizobium retamae strain IRAMC:0171 isolated from Retama raetam nodules.</title>
        <authorList>
            <person name="Bengaied R."/>
            <person name="Sbissi I."/>
            <person name="Huber K."/>
            <person name="Ghodbane F."/>
            <person name="Nouioui I."/>
            <person name="Tarhouni M."/>
            <person name="Gtari M."/>
        </authorList>
    </citation>
    <scope>NUCLEOTIDE SEQUENCE [LARGE SCALE GENOMIC DNA]</scope>
    <source>
        <strain evidence="2 3">IRAMC:0171</strain>
    </source>
</reference>
<keyword evidence="1" id="KW-1133">Transmembrane helix</keyword>
<organism evidence="2 3">
    <name type="scientific">Mesorhizobium retamae</name>
    <dbReference type="NCBI Taxonomy" id="2912854"/>
    <lineage>
        <taxon>Bacteria</taxon>
        <taxon>Pseudomonadati</taxon>
        <taxon>Pseudomonadota</taxon>
        <taxon>Alphaproteobacteria</taxon>
        <taxon>Hyphomicrobiales</taxon>
        <taxon>Phyllobacteriaceae</taxon>
        <taxon>Mesorhizobium</taxon>
    </lineage>
</organism>
<sequence>MFVMAPGWRWLIPDIDQRGVAWSTHACKERDDAGHAQPPAGVPESQPLRLHGETWLNSVLIFLKFALVMLAASDRLAGAKSRAFPLSMSRLMILFLMLGSFAVMFSIVVRASGQMNQPVVSSKCTGVLMPCLTRR</sequence>
<dbReference type="RefSeq" id="WP_239363773.1">
    <property type="nucleotide sequence ID" value="NZ_JAKREW010000006.1"/>
</dbReference>
<protein>
    <recommendedName>
        <fullName evidence="4">Copper resistance protein D domain-containing protein</fullName>
    </recommendedName>
</protein>
<proteinExistence type="predicted"/>
<evidence type="ECO:0000313" key="2">
    <source>
        <dbReference type="EMBL" id="MCG7505124.1"/>
    </source>
</evidence>
<evidence type="ECO:0008006" key="4">
    <source>
        <dbReference type="Google" id="ProtNLM"/>
    </source>
</evidence>
<accession>A0ABS9QEQ0</accession>
<gene>
    <name evidence="2" type="ORF">L4923_08840</name>
</gene>
<dbReference type="EMBL" id="JAKREW010000006">
    <property type="protein sequence ID" value="MCG7505124.1"/>
    <property type="molecule type" value="Genomic_DNA"/>
</dbReference>
<comment type="caution">
    <text evidence="2">The sequence shown here is derived from an EMBL/GenBank/DDBJ whole genome shotgun (WGS) entry which is preliminary data.</text>
</comment>
<dbReference type="Proteomes" id="UP001201701">
    <property type="component" value="Unassembled WGS sequence"/>
</dbReference>
<keyword evidence="3" id="KW-1185">Reference proteome</keyword>
<feature type="transmembrane region" description="Helical" evidence="1">
    <location>
        <begin position="55"/>
        <end position="72"/>
    </location>
</feature>